<name>A0ABR0S5N0_9HYPO</name>
<dbReference type="InterPro" id="IPR002401">
    <property type="entry name" value="Cyt_P450_E_grp-I"/>
</dbReference>
<evidence type="ECO:0000313" key="8">
    <source>
        <dbReference type="Proteomes" id="UP001338125"/>
    </source>
</evidence>
<dbReference type="PRINTS" id="PR00385">
    <property type="entry name" value="P450"/>
</dbReference>
<dbReference type="SUPFAM" id="SSF48264">
    <property type="entry name" value="Cytochrome P450"/>
    <property type="match status" value="1"/>
</dbReference>
<evidence type="ECO:0000256" key="3">
    <source>
        <dbReference type="ARBA" id="ARBA00022617"/>
    </source>
</evidence>
<keyword evidence="4 6" id="KW-0479">Metal-binding</keyword>
<keyword evidence="5 6" id="KW-0408">Iron</keyword>
<dbReference type="EMBL" id="JAVFKD010000016">
    <property type="protein sequence ID" value="KAK5987447.1"/>
    <property type="molecule type" value="Genomic_DNA"/>
</dbReference>
<reference evidence="7 8" key="1">
    <citation type="submission" date="2024-01" db="EMBL/GenBank/DDBJ databases">
        <title>Complete genome of Cladobotryum mycophilum ATHUM6906.</title>
        <authorList>
            <person name="Christinaki A.C."/>
            <person name="Myridakis A.I."/>
            <person name="Kouvelis V.N."/>
        </authorList>
    </citation>
    <scope>NUCLEOTIDE SEQUENCE [LARGE SCALE GENOMIC DNA]</scope>
    <source>
        <strain evidence="7 8">ATHUM6906</strain>
    </source>
</reference>
<keyword evidence="6" id="KW-0503">Monooxygenase</keyword>
<evidence type="ECO:0000256" key="5">
    <source>
        <dbReference type="ARBA" id="ARBA00023004"/>
    </source>
</evidence>
<comment type="caution">
    <text evidence="7">The sequence shown here is derived from an EMBL/GenBank/DDBJ whole genome shotgun (WGS) entry which is preliminary data.</text>
</comment>
<dbReference type="CDD" id="cd11070">
    <property type="entry name" value="CYP56-like"/>
    <property type="match status" value="1"/>
</dbReference>
<dbReference type="Pfam" id="PF00067">
    <property type="entry name" value="p450"/>
    <property type="match status" value="1"/>
</dbReference>
<dbReference type="Proteomes" id="UP001338125">
    <property type="component" value="Unassembled WGS sequence"/>
</dbReference>
<dbReference type="Gene3D" id="1.10.630.10">
    <property type="entry name" value="Cytochrome P450"/>
    <property type="match status" value="1"/>
</dbReference>
<evidence type="ECO:0000256" key="2">
    <source>
        <dbReference type="ARBA" id="ARBA00010617"/>
    </source>
</evidence>
<dbReference type="InterPro" id="IPR050121">
    <property type="entry name" value="Cytochrome_P450_monoxygenase"/>
</dbReference>
<dbReference type="InterPro" id="IPR036396">
    <property type="entry name" value="Cyt_P450_sf"/>
</dbReference>
<proteinExistence type="inferred from homology"/>
<evidence type="ECO:0000313" key="7">
    <source>
        <dbReference type="EMBL" id="KAK5987447.1"/>
    </source>
</evidence>
<dbReference type="PANTHER" id="PTHR24305:SF166">
    <property type="entry name" value="CYTOCHROME P450 12A4, MITOCHONDRIAL-RELATED"/>
    <property type="match status" value="1"/>
</dbReference>
<dbReference type="PANTHER" id="PTHR24305">
    <property type="entry name" value="CYTOCHROME P450"/>
    <property type="match status" value="1"/>
</dbReference>
<evidence type="ECO:0000256" key="6">
    <source>
        <dbReference type="RuleBase" id="RU000461"/>
    </source>
</evidence>
<dbReference type="PROSITE" id="PS00086">
    <property type="entry name" value="CYTOCHROME_P450"/>
    <property type="match status" value="1"/>
</dbReference>
<keyword evidence="3 6" id="KW-0349">Heme</keyword>
<sequence length="635" mass="71630">MSLILLAIGAYVIYKAFSLYTSLQHNIKEAKRSGLPYIVAPFHPFWRPWLITHKLWIPLIKRLPKSWWEDWMVPASPNFMFENRHDWFAKVGPAILVVSPRLVMMFTDNAEAIRHITLKREQFPKWTETYGVLKQFGENVLTTEGAIWRMHRKVTSSTFNEKNAALVFHEAIHQTQGMLGLWTGPQGPGKGPLLTLERDTMRLALNIIGYVGFGMRLLWPGQKLPPGTDPKLGKYGSLEPSEGHKMSFADTMEVLLENILILLLTPKWLLKRLPYETPQKALTSYYEYLKYMNELLDERIEDVRAGNLPEEGMDLMGQLAKASYGSDSDKNKAPVLTRDEIIGNAFIMFVAGHETTANTTHFLLVYLAMNPSAQRRLQKDVEELVGDADPKGWDYEKLVNPMMGSMLGAAMYETLRLMPPVVAIPKIVTSKGDQPIAIDGTKYVLPSGSSITLVAPGAHTNPRYWPSGPSKIHPGKDDLRDFVPERWFQTGDKEGGSQGEENVAGADTEDFGGFQGRDTSEQLFKPERGAYIPFSDGARSCLGRRIAQVELIAALAVVFQKYSIELAVDEWASPEEVEKMSMEQKAEVYRKAQDKTGWTLDQASTLLTLKLIGDHHIPVRLVRKGEEQFVNWLGH</sequence>
<dbReference type="PRINTS" id="PR00463">
    <property type="entry name" value="EP450I"/>
</dbReference>
<comment type="cofactor">
    <cofactor evidence="1">
        <name>heme</name>
        <dbReference type="ChEBI" id="CHEBI:30413"/>
    </cofactor>
</comment>
<evidence type="ECO:0000256" key="1">
    <source>
        <dbReference type="ARBA" id="ARBA00001971"/>
    </source>
</evidence>
<keyword evidence="6" id="KW-0560">Oxidoreductase</keyword>
<evidence type="ECO:0000256" key="4">
    <source>
        <dbReference type="ARBA" id="ARBA00022723"/>
    </source>
</evidence>
<keyword evidence="8" id="KW-1185">Reference proteome</keyword>
<dbReference type="InterPro" id="IPR001128">
    <property type="entry name" value="Cyt_P450"/>
</dbReference>
<protein>
    <submittedName>
        <fullName evidence="7">Cytochrome P450 monooxygenase ORF6-like protein</fullName>
    </submittedName>
</protein>
<gene>
    <name evidence="7" type="ORF">PT974_11574</name>
</gene>
<accession>A0ABR0S5N0</accession>
<dbReference type="InterPro" id="IPR017972">
    <property type="entry name" value="Cyt_P450_CS"/>
</dbReference>
<comment type="similarity">
    <text evidence="2 6">Belongs to the cytochrome P450 family.</text>
</comment>
<organism evidence="7 8">
    <name type="scientific">Cladobotryum mycophilum</name>
    <dbReference type="NCBI Taxonomy" id="491253"/>
    <lineage>
        <taxon>Eukaryota</taxon>
        <taxon>Fungi</taxon>
        <taxon>Dikarya</taxon>
        <taxon>Ascomycota</taxon>
        <taxon>Pezizomycotina</taxon>
        <taxon>Sordariomycetes</taxon>
        <taxon>Hypocreomycetidae</taxon>
        <taxon>Hypocreales</taxon>
        <taxon>Hypocreaceae</taxon>
        <taxon>Cladobotryum</taxon>
    </lineage>
</organism>